<gene>
    <name evidence="2" type="ORF">MAG551_02380</name>
</gene>
<name>A0A941W5Q2_9BACT</name>
<dbReference type="EMBL" id="JAANXD010000088">
    <property type="protein sequence ID" value="MBS1259311.1"/>
    <property type="molecule type" value="Genomic_DNA"/>
</dbReference>
<reference evidence="2" key="1">
    <citation type="journal article" date="2021" name="ISME J.">
        <title>Fine-scale metabolic discontinuity in a stratified prokaryote microbiome of a Red Sea deep halocline.</title>
        <authorList>
            <person name="Michoud G."/>
            <person name="Ngugi D.K."/>
            <person name="Barozzi A."/>
            <person name="Merlino G."/>
            <person name="Calleja M.L."/>
            <person name="Delgado-Huertas A."/>
            <person name="Moran X.A.G."/>
            <person name="Daffonchio D."/>
        </authorList>
    </citation>
    <scope>NUCLEOTIDE SEQUENCE</scope>
    <source>
        <strain evidence="2">SuakinDeep_MAG55_1</strain>
    </source>
</reference>
<protein>
    <recommendedName>
        <fullName evidence="1">DUF2779 domain-containing protein</fullName>
    </recommendedName>
</protein>
<dbReference type="InterPro" id="IPR021301">
    <property type="entry name" value="DUF2779"/>
</dbReference>
<feature type="domain" description="DUF2779" evidence="1">
    <location>
        <begin position="295"/>
        <end position="420"/>
    </location>
</feature>
<proteinExistence type="predicted"/>
<sequence length="491" mass="56567">MARKRLLTKSKYLVGLQCSRYLWVMLNEPDRIPKPDTSTQHRFDEGHLIGEWAKKLFPDGIDIPADNFTNNLRQTEELLKKRKPLFEAGFMVDNTFSRIDILKPVNSDEWDIIEVKSSTGVKPVNIQDVSFQRYCCEKYGLKIRECFLMHINNEYIRQSEIDPEGLFTITEITAEVDRATNGIQQRIDNMFSTIIADKCLDVTIGEQCKSPYECPLKDECWNFLPENSVFDLHGDRNKKSLTLFGQGIHAIKDIPDDFTLSGKQEIQKDCETTGKPHIEKKVIRQFLNTLEYPQYYLDFETFSGAIPLFDGTRPYQQIPFQYSLHVVEKENATAKHYSFLADGTCDPRTEFLSSLKKVMGDNGSIVVYNQGFEKGVLNKLATVFPEYDEWVEGLNDRIIDLLAPFRSFHYYHPRQKGSASIKSVLPVLTGTSYDHLDISDGMDASLAFLDIITNNAPEEERIKIRKDLEKYCALDTEGMIWIVDKLKELIR</sequence>
<dbReference type="Proteomes" id="UP000722750">
    <property type="component" value="Unassembled WGS sequence"/>
</dbReference>
<evidence type="ECO:0000313" key="3">
    <source>
        <dbReference type="Proteomes" id="UP000722750"/>
    </source>
</evidence>
<evidence type="ECO:0000259" key="1">
    <source>
        <dbReference type="Pfam" id="PF11074"/>
    </source>
</evidence>
<dbReference type="InterPro" id="IPR011604">
    <property type="entry name" value="PDDEXK-like_dom_sf"/>
</dbReference>
<accession>A0A941W5Q2</accession>
<evidence type="ECO:0000313" key="2">
    <source>
        <dbReference type="EMBL" id="MBS1259311.1"/>
    </source>
</evidence>
<dbReference type="Pfam" id="PF11074">
    <property type="entry name" value="DUF2779"/>
    <property type="match status" value="1"/>
</dbReference>
<dbReference type="Gene3D" id="3.90.320.10">
    <property type="match status" value="1"/>
</dbReference>
<organism evidence="2 3">
    <name type="scientific">Candidatus Scalindua arabica</name>
    <dbReference type="NCBI Taxonomy" id="1127984"/>
    <lineage>
        <taxon>Bacteria</taxon>
        <taxon>Pseudomonadati</taxon>
        <taxon>Planctomycetota</taxon>
        <taxon>Candidatus Brocadiia</taxon>
        <taxon>Candidatus Brocadiales</taxon>
        <taxon>Candidatus Scalinduaceae</taxon>
        <taxon>Candidatus Scalindua</taxon>
    </lineage>
</organism>
<dbReference type="AlphaFoldDB" id="A0A941W5Q2"/>
<comment type="caution">
    <text evidence="2">The sequence shown here is derived from an EMBL/GenBank/DDBJ whole genome shotgun (WGS) entry which is preliminary data.</text>
</comment>